<reference evidence="3 4" key="1">
    <citation type="submission" date="2024-09" db="EMBL/GenBank/DDBJ databases">
        <authorList>
            <person name="Sun Q."/>
            <person name="Mori K."/>
        </authorList>
    </citation>
    <scope>NUCLEOTIDE SEQUENCE [LARGE SCALE GENOMIC DNA]</scope>
    <source>
        <strain evidence="3 4">JCM 4557</strain>
    </source>
</reference>
<dbReference type="SUPFAM" id="SSF55874">
    <property type="entry name" value="ATPase domain of HSP90 chaperone/DNA topoisomerase II/histidine kinase"/>
    <property type="match status" value="1"/>
</dbReference>
<dbReference type="RefSeq" id="WP_394316930.1">
    <property type="nucleotide sequence ID" value="NZ_JBHMQV010000001.1"/>
</dbReference>
<keyword evidence="3" id="KW-0067">ATP-binding</keyword>
<keyword evidence="1" id="KW-0723">Serine/threonine-protein kinase</keyword>
<evidence type="ECO:0000313" key="4">
    <source>
        <dbReference type="Proteomes" id="UP001589887"/>
    </source>
</evidence>
<dbReference type="Proteomes" id="UP001589887">
    <property type="component" value="Unassembled WGS sequence"/>
</dbReference>
<dbReference type="InterPro" id="IPR036890">
    <property type="entry name" value="HATPase_C_sf"/>
</dbReference>
<dbReference type="InterPro" id="IPR003594">
    <property type="entry name" value="HATPase_dom"/>
</dbReference>
<dbReference type="InterPro" id="IPR050267">
    <property type="entry name" value="Anti-sigma-factor_SerPK"/>
</dbReference>
<dbReference type="PANTHER" id="PTHR35526:SF3">
    <property type="entry name" value="ANTI-SIGMA-F FACTOR RSBW"/>
    <property type="match status" value="1"/>
</dbReference>
<comment type="caution">
    <text evidence="3">The sequence shown here is derived from an EMBL/GenBank/DDBJ whole genome shotgun (WGS) entry which is preliminary data.</text>
</comment>
<name>A0ABV6TCL0_9ACTN</name>
<dbReference type="EMBL" id="JBHMQV010000001">
    <property type="protein sequence ID" value="MFC0843158.1"/>
    <property type="molecule type" value="Genomic_DNA"/>
</dbReference>
<protein>
    <submittedName>
        <fullName evidence="3">ATP-binding protein</fullName>
    </submittedName>
</protein>
<dbReference type="PANTHER" id="PTHR35526">
    <property type="entry name" value="ANTI-SIGMA-F FACTOR RSBW-RELATED"/>
    <property type="match status" value="1"/>
</dbReference>
<evidence type="ECO:0000256" key="1">
    <source>
        <dbReference type="ARBA" id="ARBA00022527"/>
    </source>
</evidence>
<keyword evidence="3" id="KW-0547">Nucleotide-binding</keyword>
<dbReference type="CDD" id="cd16936">
    <property type="entry name" value="HATPase_RsbW-like"/>
    <property type="match status" value="1"/>
</dbReference>
<dbReference type="Gene3D" id="3.30.565.10">
    <property type="entry name" value="Histidine kinase-like ATPase, C-terminal domain"/>
    <property type="match status" value="1"/>
</dbReference>
<sequence>MTKSRRFSLQRGPGVVAQCRDLTRQVLDEWLGPGGGQGRVAVADVLLLVSEVATNACRHGDAPYELRLDRIDGRLWVQVSDHSPLGPHPHGRHRPAASSGHGLYLLQRLSSAWGWVPRGAGKTVWFEMPVGPPAGPAR</sequence>
<dbReference type="GO" id="GO:0005524">
    <property type="term" value="F:ATP binding"/>
    <property type="evidence" value="ECO:0007669"/>
    <property type="project" value="UniProtKB-KW"/>
</dbReference>
<feature type="domain" description="Histidine kinase/HSP90-like ATPase" evidence="2">
    <location>
        <begin position="23"/>
        <end position="126"/>
    </location>
</feature>
<dbReference type="Pfam" id="PF13581">
    <property type="entry name" value="HATPase_c_2"/>
    <property type="match status" value="1"/>
</dbReference>
<organism evidence="3 4">
    <name type="scientific">Streptomyces noboritoensis</name>
    <dbReference type="NCBI Taxonomy" id="67337"/>
    <lineage>
        <taxon>Bacteria</taxon>
        <taxon>Bacillati</taxon>
        <taxon>Actinomycetota</taxon>
        <taxon>Actinomycetes</taxon>
        <taxon>Kitasatosporales</taxon>
        <taxon>Streptomycetaceae</taxon>
        <taxon>Streptomyces</taxon>
    </lineage>
</organism>
<accession>A0ABV6TCL0</accession>
<gene>
    <name evidence="3" type="ORF">ACFH04_05275</name>
</gene>
<keyword evidence="1" id="KW-0808">Transferase</keyword>
<evidence type="ECO:0000259" key="2">
    <source>
        <dbReference type="Pfam" id="PF13581"/>
    </source>
</evidence>
<evidence type="ECO:0000313" key="3">
    <source>
        <dbReference type="EMBL" id="MFC0843158.1"/>
    </source>
</evidence>
<proteinExistence type="predicted"/>
<keyword evidence="4" id="KW-1185">Reference proteome</keyword>
<keyword evidence="1" id="KW-0418">Kinase</keyword>